<proteinExistence type="predicted"/>
<dbReference type="Proteomes" id="UP000887565">
    <property type="component" value="Unplaced"/>
</dbReference>
<keyword evidence="4" id="KW-1185">Reference proteome</keyword>
<dbReference type="InterPro" id="IPR027806">
    <property type="entry name" value="HARBI1_dom"/>
</dbReference>
<evidence type="ECO:0000256" key="1">
    <source>
        <dbReference type="ARBA" id="ARBA00001968"/>
    </source>
</evidence>
<protein>
    <submittedName>
        <fullName evidence="5">DDE Tnp4 domain-containing protein</fullName>
    </submittedName>
</protein>
<name>A0A915HFK4_ROMCU</name>
<keyword evidence="2" id="KW-0479">Metal-binding</keyword>
<dbReference type="WBParaSite" id="nRc.2.0.1.t00430-RA">
    <property type="protein sequence ID" value="nRc.2.0.1.t00430-RA"/>
    <property type="gene ID" value="nRc.2.0.1.g00430"/>
</dbReference>
<dbReference type="AlphaFoldDB" id="A0A915HFK4"/>
<comment type="cofactor">
    <cofactor evidence="1">
        <name>a divalent metal cation</name>
        <dbReference type="ChEBI" id="CHEBI:60240"/>
    </cofactor>
</comment>
<feature type="domain" description="DDE Tnp4" evidence="3">
    <location>
        <begin position="2"/>
        <end position="41"/>
    </location>
</feature>
<evidence type="ECO:0000313" key="4">
    <source>
        <dbReference type="Proteomes" id="UP000887565"/>
    </source>
</evidence>
<dbReference type="Pfam" id="PF13359">
    <property type="entry name" value="DDE_Tnp_4"/>
    <property type="match status" value="1"/>
</dbReference>
<sequence>MRQMVENSFSISKKRFACLEKLRVSPVFASEIIKCCCILHNFLLKADPENSNDEEEMNIDPNIELKAETEAGDEIESINNFCSIENQAQIGASGPDDYELSSNTRRVITSPFSKAFLISSWRLFNAKNDHLVHILWKKLIEFKMEIPAEIWATTMDDGSQQIKTL</sequence>
<accession>A0A915HFK4</accession>
<evidence type="ECO:0000256" key="2">
    <source>
        <dbReference type="ARBA" id="ARBA00022723"/>
    </source>
</evidence>
<evidence type="ECO:0000313" key="5">
    <source>
        <dbReference type="WBParaSite" id="nRc.2.0.1.t00430-RA"/>
    </source>
</evidence>
<reference evidence="5" key="1">
    <citation type="submission" date="2022-11" db="UniProtKB">
        <authorList>
            <consortium name="WormBaseParasite"/>
        </authorList>
    </citation>
    <scope>IDENTIFICATION</scope>
</reference>
<evidence type="ECO:0000259" key="3">
    <source>
        <dbReference type="Pfam" id="PF13359"/>
    </source>
</evidence>
<organism evidence="4 5">
    <name type="scientific">Romanomermis culicivorax</name>
    <name type="common">Nematode worm</name>
    <dbReference type="NCBI Taxonomy" id="13658"/>
    <lineage>
        <taxon>Eukaryota</taxon>
        <taxon>Metazoa</taxon>
        <taxon>Ecdysozoa</taxon>
        <taxon>Nematoda</taxon>
        <taxon>Enoplea</taxon>
        <taxon>Dorylaimia</taxon>
        <taxon>Mermithida</taxon>
        <taxon>Mermithoidea</taxon>
        <taxon>Mermithidae</taxon>
        <taxon>Romanomermis</taxon>
    </lineage>
</organism>
<dbReference type="GO" id="GO:0046872">
    <property type="term" value="F:metal ion binding"/>
    <property type="evidence" value="ECO:0007669"/>
    <property type="project" value="UniProtKB-KW"/>
</dbReference>